<sequence>MPGKVFVVGSPDSAEVADEAYCSGYQYAGSQGVAVRSQKSVVRHPKPTVRRFGRGSRRWQEGYQELVKACYQGHQVLLAEFRRRMTRKYPVLSQVAIGFPTMR</sequence>
<keyword evidence="2" id="KW-1185">Reference proteome</keyword>
<proteinExistence type="predicted"/>
<name>A0A2R6NU21_9APHY</name>
<evidence type="ECO:0000313" key="2">
    <source>
        <dbReference type="Proteomes" id="UP000186601"/>
    </source>
</evidence>
<reference evidence="1 2" key="1">
    <citation type="submission" date="2018-02" db="EMBL/GenBank/DDBJ databases">
        <title>Genome sequence of the basidiomycete white-rot fungus Phlebia centrifuga.</title>
        <authorList>
            <person name="Granchi Z."/>
            <person name="Peng M."/>
            <person name="de Vries R.P."/>
            <person name="Hilden K."/>
            <person name="Makela M.R."/>
            <person name="Grigoriev I."/>
            <person name="Riley R."/>
        </authorList>
    </citation>
    <scope>NUCLEOTIDE SEQUENCE [LARGE SCALE GENOMIC DNA]</scope>
    <source>
        <strain evidence="1 2">FBCC195</strain>
    </source>
</reference>
<dbReference type="EMBL" id="MLYV02000837">
    <property type="protein sequence ID" value="PSR76667.1"/>
    <property type="molecule type" value="Genomic_DNA"/>
</dbReference>
<dbReference type="Proteomes" id="UP000186601">
    <property type="component" value="Unassembled WGS sequence"/>
</dbReference>
<organism evidence="1 2">
    <name type="scientific">Hermanssonia centrifuga</name>
    <dbReference type="NCBI Taxonomy" id="98765"/>
    <lineage>
        <taxon>Eukaryota</taxon>
        <taxon>Fungi</taxon>
        <taxon>Dikarya</taxon>
        <taxon>Basidiomycota</taxon>
        <taxon>Agaricomycotina</taxon>
        <taxon>Agaricomycetes</taxon>
        <taxon>Polyporales</taxon>
        <taxon>Meruliaceae</taxon>
        <taxon>Hermanssonia</taxon>
    </lineage>
</organism>
<accession>A0A2R6NU21</accession>
<comment type="caution">
    <text evidence="1">The sequence shown here is derived from an EMBL/GenBank/DDBJ whole genome shotgun (WGS) entry which is preliminary data.</text>
</comment>
<dbReference type="AlphaFoldDB" id="A0A2R6NU21"/>
<protein>
    <submittedName>
        <fullName evidence="1">Uncharacterized protein</fullName>
    </submittedName>
</protein>
<gene>
    <name evidence="1" type="ORF">PHLCEN_2v8264</name>
</gene>
<evidence type="ECO:0000313" key="1">
    <source>
        <dbReference type="EMBL" id="PSR76667.1"/>
    </source>
</evidence>